<evidence type="ECO:0000313" key="2">
    <source>
        <dbReference type="Proteomes" id="UP000287687"/>
    </source>
</evidence>
<evidence type="ECO:0000313" key="1">
    <source>
        <dbReference type="EMBL" id="RWX76910.1"/>
    </source>
</evidence>
<protein>
    <submittedName>
        <fullName evidence="1">Damage-inducible protein</fullName>
    </submittedName>
</protein>
<organism evidence="1 2">
    <name type="scientific">Neorhizobium lilium</name>
    <dbReference type="NCBI Taxonomy" id="2503024"/>
    <lineage>
        <taxon>Bacteria</taxon>
        <taxon>Pseudomonadati</taxon>
        <taxon>Pseudomonadota</taxon>
        <taxon>Alphaproteobacteria</taxon>
        <taxon>Hyphomicrobiales</taxon>
        <taxon>Rhizobiaceae</taxon>
        <taxon>Rhizobium/Agrobacterium group</taxon>
        <taxon>Neorhizobium</taxon>
    </lineage>
</organism>
<name>A0A3S3VHQ5_9HYPH</name>
<dbReference type="EMBL" id="SBIP01000003">
    <property type="protein sequence ID" value="RWX76910.1"/>
    <property type="molecule type" value="Genomic_DNA"/>
</dbReference>
<proteinExistence type="predicted"/>
<keyword evidence="2" id="KW-1185">Reference proteome</keyword>
<dbReference type="Proteomes" id="UP000287687">
    <property type="component" value="Unassembled WGS sequence"/>
</dbReference>
<dbReference type="InterPro" id="IPR027417">
    <property type="entry name" value="P-loop_NTPase"/>
</dbReference>
<gene>
    <name evidence="1" type="ORF">EPK99_14690</name>
</gene>
<accession>A0A3S3VHQ5</accession>
<dbReference type="Gene3D" id="3.40.50.300">
    <property type="entry name" value="P-loop containing nucleotide triphosphate hydrolases"/>
    <property type="match status" value="1"/>
</dbReference>
<reference evidence="1 2" key="1">
    <citation type="submission" date="2019-01" db="EMBL/GenBank/DDBJ databases">
        <title>The draft genome of Rhizobium sp. 24NR.</title>
        <authorList>
            <person name="Liu L."/>
            <person name="Liang L."/>
            <person name="Shi S."/>
            <person name="Xu L."/>
            <person name="Wang X."/>
            <person name="Li L."/>
            <person name="Zhang X."/>
        </authorList>
    </citation>
    <scope>NUCLEOTIDE SEQUENCE [LARGE SCALE GENOMIC DNA]</scope>
    <source>
        <strain evidence="1 2">24NR</strain>
    </source>
</reference>
<dbReference type="AlphaFoldDB" id="A0A3S3VHQ5"/>
<dbReference type="RefSeq" id="WP_128443826.1">
    <property type="nucleotide sequence ID" value="NZ_SBIP01000003.1"/>
</dbReference>
<comment type="caution">
    <text evidence="1">The sequence shown here is derived from an EMBL/GenBank/DDBJ whole genome shotgun (WGS) entry which is preliminary data.</text>
</comment>
<dbReference type="OrthoDB" id="7202530at2"/>
<dbReference type="InterPro" id="IPR017026">
    <property type="entry name" value="ImuA"/>
</dbReference>
<sequence length="252" mass="27047">MQNRAHFVSIEELRDRIERVSSVRRQKSVLPFGMGPIDQHLPGGGLALGALHEVAGGGNGALDGAAAALFVAGIAARTTGRVLWCVTRQDLFMPGLVQAGLSQNRVLIVECRDEKGVLDCFEEGLRCNGLGAVVGEVARLTMTASRRLQLAAEASGVIGIAIRRWRRQAEASDYGRPTAAVTRWRISILPSEPLPVPGIGRARWYLELLRCRAAESADYVVEACDAKGRLGLPANLANRSPSQDAWTASAAR</sequence>
<dbReference type="SUPFAM" id="SSF52540">
    <property type="entry name" value="P-loop containing nucleoside triphosphate hydrolases"/>
    <property type="match status" value="1"/>
</dbReference>
<dbReference type="PIRSF" id="PIRSF034285">
    <property type="entry name" value="UCP034285"/>
    <property type="match status" value="1"/>
</dbReference>